<evidence type="ECO:0000256" key="14">
    <source>
        <dbReference type="ARBA" id="ARBA00036634"/>
    </source>
</evidence>
<dbReference type="GO" id="GO:0051560">
    <property type="term" value="P:mitochondrial calcium ion homeostasis"/>
    <property type="evidence" value="ECO:0007669"/>
    <property type="project" value="UniProtKB-UniRule"/>
</dbReference>
<gene>
    <name evidence="19" type="primary">LOC117643809</name>
</gene>
<sequence>MAPNAALARVCVLFARERRRACQLTALLSLPNTRQLQCATGRLTLLRAQRATQRARHCHAALGPGCPQACAVVDFKSHVSLRHCSSAGGAASTASDTAKKSDPAAGEEAGKRVEPSTVPRDVCVEYRGGLPELVVELPSRREACSFRLRPVSHVVGDLIHMLKHEDRGIDRVTIRTMAGVRVGSANSIESLLQDNFKLQINDMEYTVRVPSVARLSQETAQQMSDVRLLVMRLYESLNVQEHQLLMERELLARLEETKTELAPMEEIAREISTQAETWVVMKTFFLLFLMGVQFGVLGRLTWWEYSWDIMEPVTYFVTYFTAMGFYAYSLVTGQECGYEGYRSRSFLRAFHRLAQRKGLDVTRYNELKASAYQIEKMLAKLRDPLQVHLPARPIDLPYTTSRSPLDQIRNLLNIDKFFKPSSSSKPSS</sequence>
<dbReference type="InParanoid" id="A0A6P8YX71"/>
<dbReference type="Proteomes" id="UP000515158">
    <property type="component" value="Unplaced"/>
</dbReference>
<name>A0A6P8YX71_THRPL</name>
<evidence type="ECO:0000256" key="11">
    <source>
        <dbReference type="ARBA" id="ARBA00023128"/>
    </source>
</evidence>
<dbReference type="AlphaFoldDB" id="A0A6P8YX71"/>
<evidence type="ECO:0000259" key="17">
    <source>
        <dbReference type="Pfam" id="PF04678"/>
    </source>
</evidence>
<dbReference type="GO" id="GO:0005262">
    <property type="term" value="F:calcium channel activity"/>
    <property type="evidence" value="ECO:0007669"/>
    <property type="project" value="UniProtKB-UniRule"/>
</dbReference>
<feature type="transmembrane region" description="Helical" evidence="15">
    <location>
        <begin position="279"/>
        <end position="301"/>
    </location>
</feature>
<evidence type="ECO:0000256" key="12">
    <source>
        <dbReference type="ARBA" id="ARBA00023136"/>
    </source>
</evidence>
<evidence type="ECO:0000256" key="6">
    <source>
        <dbReference type="ARBA" id="ARBA00022692"/>
    </source>
</evidence>
<evidence type="ECO:0000256" key="13">
    <source>
        <dbReference type="ARBA" id="ARBA00023303"/>
    </source>
</evidence>
<evidence type="ECO:0000256" key="4">
    <source>
        <dbReference type="ARBA" id="ARBA00022568"/>
    </source>
</evidence>
<keyword evidence="6 15" id="KW-0812">Transmembrane</keyword>
<keyword evidence="5 15" id="KW-0107">Calcium channel</keyword>
<dbReference type="KEGG" id="tpal:117643809"/>
<keyword evidence="7 15" id="KW-0999">Mitochondrion inner membrane</keyword>
<keyword evidence="10 15" id="KW-0406">Ion transport</keyword>
<dbReference type="GO" id="GO:1990246">
    <property type="term" value="C:uniplex complex"/>
    <property type="evidence" value="ECO:0007669"/>
    <property type="project" value="TreeGrafter"/>
</dbReference>
<protein>
    <recommendedName>
        <fullName evidence="15">Calcium uniporter protein</fullName>
    </recommendedName>
</protein>
<keyword evidence="4 15" id="KW-0109">Calcium transport</keyword>
<dbReference type="CTD" id="90550"/>
<comment type="subcellular location">
    <subcellularLocation>
        <location evidence="1 15">Mitochondrion inner membrane</location>
        <topology evidence="1 15">Multi-pass membrane protein</topology>
    </subcellularLocation>
</comment>
<keyword evidence="12 15" id="KW-0472">Membrane</keyword>
<dbReference type="GO" id="GO:0015292">
    <property type="term" value="F:uniporter activity"/>
    <property type="evidence" value="ECO:0007669"/>
    <property type="project" value="UniProtKB-UniRule"/>
</dbReference>
<comment type="domain">
    <text evidence="15">The selectivity filter, in which calcium ions are arranged in single file, is composed of two acidic rings separated by one helical turn along the central axis of the channel pore.</text>
</comment>
<keyword evidence="8 15" id="KW-0106">Calcium</keyword>
<dbReference type="InterPro" id="IPR006769">
    <property type="entry name" value="MCU_C"/>
</dbReference>
<evidence type="ECO:0000256" key="3">
    <source>
        <dbReference type="ARBA" id="ARBA00022448"/>
    </source>
</evidence>
<evidence type="ECO:0000256" key="2">
    <source>
        <dbReference type="ARBA" id="ARBA00005653"/>
    </source>
</evidence>
<dbReference type="FunCoup" id="A0A6P8YX71">
    <property type="interactions" value="1013"/>
</dbReference>
<reference evidence="19" key="1">
    <citation type="submission" date="2025-08" db="UniProtKB">
        <authorList>
            <consortium name="RefSeq"/>
        </authorList>
    </citation>
    <scope>IDENTIFICATION</scope>
    <source>
        <tissue evidence="19">Total insect</tissue>
    </source>
</reference>
<proteinExistence type="inferred from homology"/>
<dbReference type="PANTHER" id="PTHR13462">
    <property type="entry name" value="CALCIUM UNIPORTER PROTEIN, MITOCHONDRIAL"/>
    <property type="match status" value="1"/>
</dbReference>
<evidence type="ECO:0000313" key="18">
    <source>
        <dbReference type="Proteomes" id="UP000515158"/>
    </source>
</evidence>
<keyword evidence="11 15" id="KW-0496">Mitochondrion</keyword>
<dbReference type="InterPro" id="IPR039055">
    <property type="entry name" value="MCU_fam"/>
</dbReference>
<feature type="transmembrane region" description="Helical" evidence="15">
    <location>
        <begin position="313"/>
        <end position="331"/>
    </location>
</feature>
<evidence type="ECO:0000256" key="1">
    <source>
        <dbReference type="ARBA" id="ARBA00004448"/>
    </source>
</evidence>
<evidence type="ECO:0000256" key="16">
    <source>
        <dbReference type="SAM" id="MobiDB-lite"/>
    </source>
</evidence>
<comment type="function">
    <text evidence="15">Mitochondrial inner membrane calcium uniporter that mediates calcium uptake into mitochondria. Mitochondrial calcium homeostasis plays key roles in cellular physiology and regulates cell bioenergetics, cytoplasmic calcium signals and activation of cell death pathways.</text>
</comment>
<dbReference type="PANTHER" id="PTHR13462:SF10">
    <property type="entry name" value="CALCIUM UNIPORTER PROTEIN, MITOCHONDRIAL"/>
    <property type="match status" value="1"/>
</dbReference>
<evidence type="ECO:0000256" key="9">
    <source>
        <dbReference type="ARBA" id="ARBA00022989"/>
    </source>
</evidence>
<evidence type="ECO:0000256" key="10">
    <source>
        <dbReference type="ARBA" id="ARBA00023065"/>
    </source>
</evidence>
<dbReference type="Pfam" id="PF04678">
    <property type="entry name" value="MCU"/>
    <property type="match status" value="1"/>
</dbReference>
<feature type="region of interest" description="Disordered" evidence="16">
    <location>
        <begin position="87"/>
        <end position="113"/>
    </location>
</feature>
<evidence type="ECO:0000313" key="19">
    <source>
        <dbReference type="RefSeq" id="XP_034238802.1"/>
    </source>
</evidence>
<accession>A0A6P8YX71</accession>
<evidence type="ECO:0000256" key="8">
    <source>
        <dbReference type="ARBA" id="ARBA00022837"/>
    </source>
</evidence>
<feature type="compositionally biased region" description="Low complexity" evidence="16">
    <location>
        <begin position="87"/>
        <end position="96"/>
    </location>
</feature>
<dbReference type="GeneID" id="117643809"/>
<comment type="similarity">
    <text evidence="2 15">Belongs to the MCU (TC 1.A.77) family.</text>
</comment>
<evidence type="ECO:0000256" key="15">
    <source>
        <dbReference type="RuleBase" id="RU367035"/>
    </source>
</evidence>
<comment type="catalytic activity">
    <reaction evidence="14">
        <text>Ca(2+)(in) = Ca(2+)(out)</text>
        <dbReference type="Rhea" id="RHEA:29671"/>
        <dbReference type="ChEBI" id="CHEBI:29108"/>
    </reaction>
</comment>
<dbReference type="RefSeq" id="XP_034238802.1">
    <property type="nucleotide sequence ID" value="XM_034382911.1"/>
</dbReference>
<dbReference type="GO" id="GO:0036444">
    <property type="term" value="P:calcium import into the mitochondrion"/>
    <property type="evidence" value="ECO:0007669"/>
    <property type="project" value="TreeGrafter"/>
</dbReference>
<feature type="domain" description="Calcium uniporter protein C-terminal" evidence="17">
    <location>
        <begin position="165"/>
        <end position="367"/>
    </location>
</feature>
<keyword evidence="3 15" id="KW-0813">Transport</keyword>
<keyword evidence="18" id="KW-1185">Reference proteome</keyword>
<keyword evidence="13 15" id="KW-0407">Ion channel</keyword>
<evidence type="ECO:0000256" key="5">
    <source>
        <dbReference type="ARBA" id="ARBA00022673"/>
    </source>
</evidence>
<organism evidence="19">
    <name type="scientific">Thrips palmi</name>
    <name type="common">Melon thrips</name>
    <dbReference type="NCBI Taxonomy" id="161013"/>
    <lineage>
        <taxon>Eukaryota</taxon>
        <taxon>Metazoa</taxon>
        <taxon>Ecdysozoa</taxon>
        <taxon>Arthropoda</taxon>
        <taxon>Hexapoda</taxon>
        <taxon>Insecta</taxon>
        <taxon>Pterygota</taxon>
        <taxon>Neoptera</taxon>
        <taxon>Paraneoptera</taxon>
        <taxon>Thysanoptera</taxon>
        <taxon>Terebrantia</taxon>
        <taxon>Thripoidea</taxon>
        <taxon>Thripidae</taxon>
        <taxon>Thrips</taxon>
    </lineage>
</organism>
<evidence type="ECO:0000256" key="7">
    <source>
        <dbReference type="ARBA" id="ARBA00022792"/>
    </source>
</evidence>
<keyword evidence="9 15" id="KW-1133">Transmembrane helix</keyword>
<dbReference type="OrthoDB" id="278338at2759"/>
<feature type="compositionally biased region" description="Basic and acidic residues" evidence="16">
    <location>
        <begin position="97"/>
        <end position="113"/>
    </location>
</feature>